<name>A0ABS7TXN8_9BACT</name>
<protein>
    <submittedName>
        <fullName evidence="1">Uncharacterized protein</fullName>
    </submittedName>
</protein>
<evidence type="ECO:0000313" key="2">
    <source>
        <dbReference type="Proteomes" id="UP001139031"/>
    </source>
</evidence>
<keyword evidence="2" id="KW-1185">Reference proteome</keyword>
<evidence type="ECO:0000313" key="1">
    <source>
        <dbReference type="EMBL" id="MBZ5712959.1"/>
    </source>
</evidence>
<proteinExistence type="predicted"/>
<sequence length="88" mass="9644">MVAFTAPEGPDEAVEAAVVEADADTLETRSNPWYPCSAGDGELLAYLRVSDFSPDICERMVTNEPDTEGHVSCYDLRDSLGCRKIIPY</sequence>
<organism evidence="1 2">
    <name type="scientific">Nannocystis pusilla</name>
    <dbReference type="NCBI Taxonomy" id="889268"/>
    <lineage>
        <taxon>Bacteria</taxon>
        <taxon>Pseudomonadati</taxon>
        <taxon>Myxococcota</taxon>
        <taxon>Polyangia</taxon>
        <taxon>Nannocystales</taxon>
        <taxon>Nannocystaceae</taxon>
        <taxon>Nannocystis</taxon>
    </lineage>
</organism>
<gene>
    <name evidence="1" type="ORF">K7C98_27285</name>
</gene>
<dbReference type="EMBL" id="JAIRAU010000037">
    <property type="protein sequence ID" value="MBZ5712959.1"/>
    <property type="molecule type" value="Genomic_DNA"/>
</dbReference>
<dbReference type="Proteomes" id="UP001139031">
    <property type="component" value="Unassembled WGS sequence"/>
</dbReference>
<accession>A0ABS7TXN8</accession>
<comment type="caution">
    <text evidence="1">The sequence shown here is derived from an EMBL/GenBank/DDBJ whole genome shotgun (WGS) entry which is preliminary data.</text>
</comment>
<reference evidence="1" key="1">
    <citation type="submission" date="2021-08" db="EMBL/GenBank/DDBJ databases">
        <authorList>
            <person name="Stevens D.C."/>
        </authorList>
    </citation>
    <scope>NUCLEOTIDE SEQUENCE</scope>
    <source>
        <strain evidence="1">DSM 53165</strain>
    </source>
</reference>
<dbReference type="RefSeq" id="WP_224194713.1">
    <property type="nucleotide sequence ID" value="NZ_JAIRAU010000037.1"/>
</dbReference>